<dbReference type="InterPro" id="IPR025661">
    <property type="entry name" value="Pept_asp_AS"/>
</dbReference>
<dbReference type="GO" id="GO:0008234">
    <property type="term" value="F:cysteine-type peptidase activity"/>
    <property type="evidence" value="ECO:0007669"/>
    <property type="project" value="UniProtKB-KW"/>
</dbReference>
<dbReference type="SMART" id="SM00848">
    <property type="entry name" value="Inhibitor_I29"/>
    <property type="match status" value="1"/>
</dbReference>
<dbReference type="PANTHER" id="PTHR12411">
    <property type="entry name" value="CYSTEINE PROTEASE FAMILY C1-RELATED"/>
    <property type="match status" value="1"/>
</dbReference>
<dbReference type="FunFam" id="3.90.70.10:FF:000332">
    <property type="entry name" value="Cathepsin L1"/>
    <property type="match status" value="1"/>
</dbReference>
<keyword evidence="3" id="KW-0378">Hydrolase</keyword>
<comment type="similarity">
    <text evidence="1">Belongs to the peptidase C1 family.</text>
</comment>
<keyword evidence="6" id="KW-1015">Disulfide bond</keyword>
<dbReference type="PROSITE" id="PS00640">
    <property type="entry name" value="THIOL_PROTEASE_ASN"/>
    <property type="match status" value="1"/>
</dbReference>
<evidence type="ECO:0000313" key="10">
    <source>
        <dbReference type="EMBL" id="AII16495.1"/>
    </source>
</evidence>
<dbReference type="Gene3D" id="3.90.70.10">
    <property type="entry name" value="Cysteine proteinases"/>
    <property type="match status" value="1"/>
</dbReference>
<dbReference type="InterPro" id="IPR039417">
    <property type="entry name" value="Peptidase_C1A_papain-like"/>
</dbReference>
<evidence type="ECO:0000256" key="1">
    <source>
        <dbReference type="ARBA" id="ARBA00008455"/>
    </source>
</evidence>
<dbReference type="PROSITE" id="PS00139">
    <property type="entry name" value="THIOL_PROTEASE_CYS"/>
    <property type="match status" value="1"/>
</dbReference>
<evidence type="ECO:0000256" key="3">
    <source>
        <dbReference type="ARBA" id="ARBA00022801"/>
    </source>
</evidence>
<dbReference type="InterPro" id="IPR025660">
    <property type="entry name" value="Pept_his_AS"/>
</dbReference>
<dbReference type="EMBL" id="KF516591">
    <property type="protein sequence ID" value="AII16495.1"/>
    <property type="molecule type" value="mRNA"/>
</dbReference>
<feature type="chain" id="PRO_5018592188" evidence="7">
    <location>
        <begin position="21"/>
        <end position="376"/>
    </location>
</feature>
<evidence type="ECO:0000256" key="5">
    <source>
        <dbReference type="ARBA" id="ARBA00023145"/>
    </source>
</evidence>
<dbReference type="SMART" id="SM00645">
    <property type="entry name" value="Pept_C1"/>
    <property type="match status" value="1"/>
</dbReference>
<dbReference type="GO" id="GO:0006508">
    <property type="term" value="P:proteolysis"/>
    <property type="evidence" value="ECO:0007669"/>
    <property type="project" value="UniProtKB-KW"/>
</dbReference>
<feature type="non-terminal residue" evidence="10">
    <location>
        <position position="376"/>
    </location>
</feature>
<dbReference type="InterPro" id="IPR000169">
    <property type="entry name" value="Pept_cys_AS"/>
</dbReference>
<evidence type="ECO:0000259" key="8">
    <source>
        <dbReference type="SMART" id="SM00645"/>
    </source>
</evidence>
<protein>
    <submittedName>
        <fullName evidence="10">Cathepsin K</fullName>
    </submittedName>
</protein>
<feature type="signal peptide" evidence="7">
    <location>
        <begin position="1"/>
        <end position="20"/>
    </location>
</feature>
<dbReference type="InterPro" id="IPR038765">
    <property type="entry name" value="Papain-like_cys_pep_sf"/>
</dbReference>
<dbReference type="Pfam" id="PF00112">
    <property type="entry name" value="Peptidase_C1"/>
    <property type="match status" value="1"/>
</dbReference>
<dbReference type="InterPro" id="IPR013201">
    <property type="entry name" value="Prot_inhib_I29"/>
</dbReference>
<keyword evidence="4" id="KW-0788">Thiol protease</keyword>
<sequence length="376" mass="41270">MATIKTVFVLFAAFVALAHALPSYKSQFEAFEQQYGKSYKSSAERLKRYSIFVKNLRDIEEHNSKSGKSWKKAVNKFADLTQEEFKSILSSGYVNAAKPHGPVADVKAVNLADLPESVDWREKGCITDVKDQGYCGSCWAFAAAQSIESYLQINSGKKAEELSAQHINSCTPNPLQCGGTGGCMGSIPQLAFTYTQLFGITREADYPYTSGTTGNTGNCKFEGSNMEAVATLRGYETLPRNNYEAVMNHLANVGPLSVAVDASSWSFYSTGVFDDCNYSYNIEINHAVQLVGYGTDEFEGDYWLVRNSWGGFWGDDGYIKLKRESETKCGIDSTPLMGTGCPNDGNEVLTVCGQCGILFDTCYPIGVDYVTKDEQP</sequence>
<dbReference type="AlphaFoldDB" id="A0A076FFM2"/>
<dbReference type="CDD" id="cd02248">
    <property type="entry name" value="Peptidase_C1A"/>
    <property type="match status" value="1"/>
</dbReference>
<name>A0A076FFM2_PARNA</name>
<feature type="domain" description="Peptidase C1A papain C-terminal" evidence="8">
    <location>
        <begin position="114"/>
        <end position="339"/>
    </location>
</feature>
<accession>A0A076FFM2</accession>
<dbReference type="PRINTS" id="PR00705">
    <property type="entry name" value="PAPAIN"/>
</dbReference>
<keyword evidence="7" id="KW-0732">Signal</keyword>
<dbReference type="SUPFAM" id="SSF54001">
    <property type="entry name" value="Cysteine proteinases"/>
    <property type="match status" value="1"/>
</dbReference>
<feature type="domain" description="Cathepsin propeptide inhibitor" evidence="9">
    <location>
        <begin position="28"/>
        <end position="85"/>
    </location>
</feature>
<evidence type="ECO:0000256" key="2">
    <source>
        <dbReference type="ARBA" id="ARBA00022670"/>
    </source>
</evidence>
<proteinExistence type="evidence at transcript level"/>
<evidence type="ECO:0000256" key="4">
    <source>
        <dbReference type="ARBA" id="ARBA00022807"/>
    </source>
</evidence>
<dbReference type="InterPro" id="IPR000668">
    <property type="entry name" value="Peptidase_C1A_C"/>
</dbReference>
<dbReference type="Pfam" id="PF08246">
    <property type="entry name" value="Inhibitor_I29"/>
    <property type="match status" value="1"/>
</dbReference>
<evidence type="ECO:0000256" key="6">
    <source>
        <dbReference type="ARBA" id="ARBA00023157"/>
    </source>
</evidence>
<organism evidence="10">
    <name type="scientific">Paracyclopina nana</name>
    <name type="common">Marine copepod</name>
    <dbReference type="NCBI Taxonomy" id="565004"/>
    <lineage>
        <taxon>Eukaryota</taxon>
        <taxon>Metazoa</taxon>
        <taxon>Ecdysozoa</taxon>
        <taxon>Arthropoda</taxon>
        <taxon>Crustacea</taxon>
        <taxon>Multicrustacea</taxon>
        <taxon>Hexanauplia</taxon>
        <taxon>Copepoda</taxon>
        <taxon>Cyclopoida</taxon>
        <taxon>Cyclopettidae</taxon>
        <taxon>Paracyclopina</taxon>
    </lineage>
</organism>
<dbReference type="PROSITE" id="PS00639">
    <property type="entry name" value="THIOL_PROTEASE_HIS"/>
    <property type="match status" value="1"/>
</dbReference>
<keyword evidence="2" id="KW-0645">Protease</keyword>
<keyword evidence="5" id="KW-0865">Zymogen</keyword>
<dbReference type="InterPro" id="IPR013128">
    <property type="entry name" value="Peptidase_C1A"/>
</dbReference>
<evidence type="ECO:0000256" key="7">
    <source>
        <dbReference type="SAM" id="SignalP"/>
    </source>
</evidence>
<evidence type="ECO:0000259" key="9">
    <source>
        <dbReference type="SMART" id="SM00848"/>
    </source>
</evidence>
<reference evidence="10" key="1">
    <citation type="submission" date="2013-08" db="EMBL/GenBank/DDBJ databases">
        <title>Paracyclopina nana immune related genes.</title>
        <authorList>
            <person name="Kim B.-M."/>
            <person name="Rhee J.-S."/>
            <person name="Lee J.-S."/>
        </authorList>
    </citation>
    <scope>NUCLEOTIDE SEQUENCE</scope>
</reference>